<dbReference type="SUPFAM" id="SSF46565">
    <property type="entry name" value="Chaperone J-domain"/>
    <property type="match status" value="1"/>
</dbReference>
<dbReference type="AlphaFoldDB" id="A0A1X4GJ98"/>
<protein>
    <recommendedName>
        <fullName evidence="2">J domain-containing protein</fullName>
    </recommendedName>
</protein>
<dbReference type="Gene3D" id="1.10.287.110">
    <property type="entry name" value="DnaJ domain"/>
    <property type="match status" value="1"/>
</dbReference>
<keyword evidence="1" id="KW-0175">Coiled coil</keyword>
<sequence>MWQVIKDIIEKLQSWWGGLRDHIFGKEPDIIDDGGDGDGEESETGGSGEKIDKIIIEDFDYGPIIDRLPPKEIFPKEILFKNPSDKIDSLQKKVLEILFSRFNLSTKEGDNYVAYFPSRLLSYIKQKDAFFAFRQFLNDIGTTPDEVFKNREIANFVKEAILGLYEADVNCWDTPLSTEPLYQKLKQSINRHNLDDFIHLLNKLEKFAILAHQIERLIGKIPFHEFDQFSQEVKSQLKEWHTIPEKTVNQWKNSLNKYESQSTNYQNLCKQISQDFLRVESLSLTSEQTIVIEYLLKEVEQLKKLLQVGPVELDDGIEQLEILADEIKGFVDEVSYRHREAESSRTEDVPPENNKLSLDEALILLSLTLETLTLQSLKTSRNRYARIHHPDIGGDEKMMKKINQAYEILKEYLEI</sequence>
<gene>
    <name evidence="3" type="ORF">B7O87_00415</name>
</gene>
<dbReference type="EMBL" id="NBYN01000003">
    <property type="protein sequence ID" value="OSO97271.1"/>
    <property type="molecule type" value="Genomic_DNA"/>
</dbReference>
<dbReference type="InterPro" id="IPR036869">
    <property type="entry name" value="J_dom_sf"/>
</dbReference>
<comment type="caution">
    <text evidence="3">The sequence shown here is derived from an EMBL/GenBank/DDBJ whole genome shotgun (WGS) entry which is preliminary data.</text>
</comment>
<feature type="coiled-coil region" evidence="1">
    <location>
        <begin position="248"/>
        <end position="275"/>
    </location>
</feature>
<dbReference type="RefSeq" id="WP_071250597.1">
    <property type="nucleotide sequence ID" value="NZ_NBYN01000003.1"/>
</dbReference>
<evidence type="ECO:0000313" key="4">
    <source>
        <dbReference type="Proteomes" id="UP000192997"/>
    </source>
</evidence>
<evidence type="ECO:0000256" key="1">
    <source>
        <dbReference type="SAM" id="Coils"/>
    </source>
</evidence>
<evidence type="ECO:0000313" key="3">
    <source>
        <dbReference type="EMBL" id="OSO97271.1"/>
    </source>
</evidence>
<organism evidence="3 4">
    <name type="scientific">Cylindrospermopsis raciborskii CENA303</name>
    <dbReference type="NCBI Taxonomy" id="1170769"/>
    <lineage>
        <taxon>Bacteria</taxon>
        <taxon>Bacillati</taxon>
        <taxon>Cyanobacteriota</taxon>
        <taxon>Cyanophyceae</taxon>
        <taxon>Nostocales</taxon>
        <taxon>Aphanizomenonaceae</taxon>
        <taxon>Cylindrospermopsis</taxon>
    </lineage>
</organism>
<proteinExistence type="predicted"/>
<dbReference type="PROSITE" id="PS50076">
    <property type="entry name" value="DNAJ_2"/>
    <property type="match status" value="1"/>
</dbReference>
<dbReference type="Proteomes" id="UP000192997">
    <property type="component" value="Unassembled WGS sequence"/>
</dbReference>
<evidence type="ECO:0000259" key="2">
    <source>
        <dbReference type="PROSITE" id="PS50076"/>
    </source>
</evidence>
<dbReference type="InterPro" id="IPR001623">
    <property type="entry name" value="DnaJ_domain"/>
</dbReference>
<reference evidence="4" key="1">
    <citation type="submission" date="2017-04" db="EMBL/GenBank/DDBJ databases">
        <authorList>
            <person name="Abreu V.A."/>
            <person name="Popin R.V."/>
            <person name="Rigonato J."/>
            <person name="Andreote A.P."/>
            <person name="Schaker P.C."/>
            <person name="Hoff-Risseti C."/>
            <person name="Alvarenga D.O."/>
            <person name="Varani A.M."/>
            <person name="Fiore M.F."/>
        </authorList>
    </citation>
    <scope>NUCLEOTIDE SEQUENCE [LARGE SCALE GENOMIC DNA]</scope>
    <source>
        <strain evidence="4">CENA303</strain>
    </source>
</reference>
<name>A0A1X4GJ98_9CYAN</name>
<feature type="domain" description="J" evidence="2">
    <location>
        <begin position="360"/>
        <end position="414"/>
    </location>
</feature>
<accession>A0A1X4GJ98</accession>